<evidence type="ECO:0000313" key="3">
    <source>
        <dbReference type="Proteomes" id="UP001497644"/>
    </source>
</evidence>
<evidence type="ECO:0000313" key="2">
    <source>
        <dbReference type="EMBL" id="CAL1675251.1"/>
    </source>
</evidence>
<feature type="region of interest" description="Disordered" evidence="1">
    <location>
        <begin position="98"/>
        <end position="126"/>
    </location>
</feature>
<dbReference type="AlphaFoldDB" id="A0AAV2N6Z4"/>
<feature type="compositionally biased region" description="Basic and acidic residues" evidence="1">
    <location>
        <begin position="101"/>
        <end position="110"/>
    </location>
</feature>
<protein>
    <submittedName>
        <fullName evidence="2">Uncharacterized protein</fullName>
    </submittedName>
</protein>
<name>A0AAV2N6Z4_9HYME</name>
<accession>A0AAV2N6Z4</accession>
<reference evidence="2" key="1">
    <citation type="submission" date="2024-04" db="EMBL/GenBank/DDBJ databases">
        <authorList>
            <consortium name="Molecular Ecology Group"/>
        </authorList>
    </citation>
    <scope>NUCLEOTIDE SEQUENCE</scope>
</reference>
<organism evidence="2 3">
    <name type="scientific">Lasius platythorax</name>
    <dbReference type="NCBI Taxonomy" id="488582"/>
    <lineage>
        <taxon>Eukaryota</taxon>
        <taxon>Metazoa</taxon>
        <taxon>Ecdysozoa</taxon>
        <taxon>Arthropoda</taxon>
        <taxon>Hexapoda</taxon>
        <taxon>Insecta</taxon>
        <taxon>Pterygota</taxon>
        <taxon>Neoptera</taxon>
        <taxon>Endopterygota</taxon>
        <taxon>Hymenoptera</taxon>
        <taxon>Apocrita</taxon>
        <taxon>Aculeata</taxon>
        <taxon>Formicoidea</taxon>
        <taxon>Formicidae</taxon>
        <taxon>Formicinae</taxon>
        <taxon>Lasius</taxon>
        <taxon>Lasius</taxon>
    </lineage>
</organism>
<proteinExistence type="predicted"/>
<gene>
    <name evidence="2" type="ORF">LPLAT_LOCUS1710</name>
</gene>
<dbReference type="EMBL" id="OZ034833">
    <property type="protein sequence ID" value="CAL1675251.1"/>
    <property type="molecule type" value="Genomic_DNA"/>
</dbReference>
<evidence type="ECO:0000256" key="1">
    <source>
        <dbReference type="SAM" id="MobiDB-lite"/>
    </source>
</evidence>
<sequence>MVCITRHVMPLISGATNGTFRKKRDLSAYHTRTLASSCHNQETRRAKLAPNHTQQTTRSDLTRISNGILLSYPVCRCRDKYQQLCAHIEPRSYSTAIANATEKEGREREERHRKRLKKREDAFAIS</sequence>
<dbReference type="Proteomes" id="UP001497644">
    <property type="component" value="Chromosome 10"/>
</dbReference>
<keyword evidence="3" id="KW-1185">Reference proteome</keyword>